<dbReference type="PANTHER" id="PTHR47382">
    <property type="entry name" value="U-BOX DOMAIN-CONTAINING PROTEIN 52-LIKE"/>
    <property type="match status" value="1"/>
</dbReference>
<keyword evidence="3" id="KW-1185">Reference proteome</keyword>
<dbReference type="AlphaFoldDB" id="A0ABD0V0Q3"/>
<evidence type="ECO:0000313" key="3">
    <source>
        <dbReference type="Proteomes" id="UP001552299"/>
    </source>
</evidence>
<feature type="compositionally biased region" description="Low complexity" evidence="1">
    <location>
        <begin position="225"/>
        <end position="235"/>
    </location>
</feature>
<evidence type="ECO:0000313" key="2">
    <source>
        <dbReference type="EMBL" id="KAL0916106.1"/>
    </source>
</evidence>
<dbReference type="CDD" id="cd01989">
    <property type="entry name" value="USP_STK_Ubox_N"/>
    <property type="match status" value="1"/>
</dbReference>
<dbReference type="PANTHER" id="PTHR47382:SF3">
    <property type="entry name" value="ADENINE NUCLEOTIDE ALPHA HYDROLASES-LIKE SUPERFAMILY PROTEIN"/>
    <property type="match status" value="1"/>
</dbReference>
<name>A0ABD0V0Q3_DENTH</name>
<gene>
    <name evidence="2" type="ORF">M5K25_013589</name>
</gene>
<organism evidence="2 3">
    <name type="scientific">Dendrobium thyrsiflorum</name>
    <name type="common">Pinecone-like raceme dendrobium</name>
    <name type="synonym">Orchid</name>
    <dbReference type="NCBI Taxonomy" id="117978"/>
    <lineage>
        <taxon>Eukaryota</taxon>
        <taxon>Viridiplantae</taxon>
        <taxon>Streptophyta</taxon>
        <taxon>Embryophyta</taxon>
        <taxon>Tracheophyta</taxon>
        <taxon>Spermatophyta</taxon>
        <taxon>Magnoliopsida</taxon>
        <taxon>Liliopsida</taxon>
        <taxon>Asparagales</taxon>
        <taxon>Orchidaceae</taxon>
        <taxon>Epidendroideae</taxon>
        <taxon>Malaxideae</taxon>
        <taxon>Dendrobiinae</taxon>
        <taxon>Dendrobium</taxon>
    </lineage>
</organism>
<dbReference type="InterPro" id="IPR014729">
    <property type="entry name" value="Rossmann-like_a/b/a_fold"/>
</dbReference>
<evidence type="ECO:0000256" key="1">
    <source>
        <dbReference type="SAM" id="MobiDB-lite"/>
    </source>
</evidence>
<dbReference type="EMBL" id="JANQDX010000011">
    <property type="protein sequence ID" value="KAL0916106.1"/>
    <property type="molecule type" value="Genomic_DNA"/>
</dbReference>
<protein>
    <submittedName>
        <fullName evidence="2">Uncharacterized protein</fullName>
    </submittedName>
</protein>
<sequence>MQKLYGEGLNDHLSWQITSKTKSGGSEWEIEEVVEEIQASTGVPRNSLSLSTAAAAVDSDEIYVAVGKNSSSMEALSWALKHVAKPSSIVYLIHIFPEVLNIPTPLGMLPKHNVNPQQVDAFMNQERNKRRELLQKFLNLCMASKIQADTLLIESGLIEKAIVDLIPVLHIKRLIIGTNKSNLRNGKIRKKTSKAEVIYNNAPQYCAVKIICQGKEVKAADQTQSSSSPSNNSSSIQENGNGRKNRNVMSCTCFPRKFM</sequence>
<comment type="caution">
    <text evidence="2">The sequence shown here is derived from an EMBL/GenBank/DDBJ whole genome shotgun (WGS) entry which is preliminary data.</text>
</comment>
<dbReference type="SUPFAM" id="SSF52402">
    <property type="entry name" value="Adenine nucleotide alpha hydrolases-like"/>
    <property type="match status" value="1"/>
</dbReference>
<dbReference type="Gene3D" id="3.40.50.620">
    <property type="entry name" value="HUPs"/>
    <property type="match status" value="1"/>
</dbReference>
<accession>A0ABD0V0Q3</accession>
<dbReference type="Proteomes" id="UP001552299">
    <property type="component" value="Unassembled WGS sequence"/>
</dbReference>
<feature type="region of interest" description="Disordered" evidence="1">
    <location>
        <begin position="221"/>
        <end position="244"/>
    </location>
</feature>
<reference evidence="2 3" key="1">
    <citation type="journal article" date="2024" name="Plant Biotechnol. J.">
        <title>Dendrobium thyrsiflorum genome and its molecular insights into genes involved in important horticultural traits.</title>
        <authorList>
            <person name="Chen B."/>
            <person name="Wang J.Y."/>
            <person name="Zheng P.J."/>
            <person name="Li K.L."/>
            <person name="Liang Y.M."/>
            <person name="Chen X.F."/>
            <person name="Zhang C."/>
            <person name="Zhao X."/>
            <person name="He X."/>
            <person name="Zhang G.Q."/>
            <person name="Liu Z.J."/>
            <person name="Xu Q."/>
        </authorList>
    </citation>
    <scope>NUCLEOTIDE SEQUENCE [LARGE SCALE GENOMIC DNA]</scope>
    <source>
        <strain evidence="2">GZMU011</strain>
    </source>
</reference>
<proteinExistence type="predicted"/>